<evidence type="ECO:0000256" key="4">
    <source>
        <dbReference type="ARBA" id="ARBA00022475"/>
    </source>
</evidence>
<evidence type="ECO:0000256" key="1">
    <source>
        <dbReference type="ARBA" id="ARBA00004651"/>
    </source>
</evidence>
<feature type="transmembrane region" description="Helical" evidence="8">
    <location>
        <begin position="209"/>
        <end position="234"/>
    </location>
</feature>
<evidence type="ECO:0000313" key="10">
    <source>
        <dbReference type="Proteomes" id="UP000001542"/>
    </source>
</evidence>
<dbReference type="RefSeq" id="XP_001330216.1">
    <property type="nucleotide sequence ID" value="XM_001330181.1"/>
</dbReference>
<dbReference type="EMBL" id="DS113570">
    <property type="protein sequence ID" value="EAY01363.1"/>
    <property type="molecule type" value="Genomic_DNA"/>
</dbReference>
<keyword evidence="5 8" id="KW-0812">Transmembrane</keyword>
<comment type="subcellular location">
    <subcellularLocation>
        <location evidence="1">Cell membrane</location>
        <topology evidence="1">Multi-pass membrane protein</topology>
    </subcellularLocation>
</comment>
<feature type="transmembrane region" description="Helical" evidence="8">
    <location>
        <begin position="151"/>
        <end position="173"/>
    </location>
</feature>
<proteinExistence type="inferred from homology"/>
<dbReference type="VEuPathDB" id="TrichDB:TVAG_339910"/>
<dbReference type="VEuPathDB" id="TrichDB:TVAGG3_0495210"/>
<dbReference type="GO" id="GO:0042910">
    <property type="term" value="F:xenobiotic transmembrane transporter activity"/>
    <property type="evidence" value="ECO:0007669"/>
    <property type="project" value="InterPro"/>
</dbReference>
<keyword evidence="3" id="KW-0813">Transport</keyword>
<accession>A2F172</accession>
<protein>
    <recommendedName>
        <fullName evidence="11">MatE family protein</fullName>
    </recommendedName>
</protein>
<organism evidence="9 10">
    <name type="scientific">Trichomonas vaginalis (strain ATCC PRA-98 / G3)</name>
    <dbReference type="NCBI Taxonomy" id="412133"/>
    <lineage>
        <taxon>Eukaryota</taxon>
        <taxon>Metamonada</taxon>
        <taxon>Parabasalia</taxon>
        <taxon>Trichomonadida</taxon>
        <taxon>Trichomonadidae</taxon>
        <taxon>Trichomonas</taxon>
    </lineage>
</organism>
<name>A2F172_TRIV3</name>
<reference evidence="9" key="1">
    <citation type="submission" date="2006-10" db="EMBL/GenBank/DDBJ databases">
        <authorList>
            <person name="Amadeo P."/>
            <person name="Zhao Q."/>
            <person name="Wortman J."/>
            <person name="Fraser-Liggett C."/>
            <person name="Carlton J."/>
        </authorList>
    </citation>
    <scope>NUCLEOTIDE SEQUENCE</scope>
    <source>
        <strain evidence="9">G3</strain>
    </source>
</reference>
<dbReference type="GO" id="GO:0005886">
    <property type="term" value="C:plasma membrane"/>
    <property type="evidence" value="ECO:0007669"/>
    <property type="project" value="UniProtKB-SubCell"/>
</dbReference>
<feature type="transmembrane region" description="Helical" evidence="8">
    <location>
        <begin position="381"/>
        <end position="402"/>
    </location>
</feature>
<feature type="transmembrane region" description="Helical" evidence="8">
    <location>
        <begin position="301"/>
        <end position="324"/>
    </location>
</feature>
<feature type="transmembrane region" description="Helical" evidence="8">
    <location>
        <begin position="439"/>
        <end position="463"/>
    </location>
</feature>
<gene>
    <name evidence="9" type="ORF">TVAG_339910</name>
</gene>
<sequence>MEYESVQSISETSESVDEDKILGNPRVFLTSFRLNFPGFLFCLISATQDFLDLYFIKKGFDTRGVTIVSISSIVRNIVIGLGGFHSQGVTKKFSEYIAKKDYKSIGKLYVEALRFNLILGIILSSVLIGIIPSLIPSLGIPEEFKSDTLKYLLPIALFPTFVIHFLYSCSILLATGRAILAGALQIVALVTSLLMDPVFIYLFKAKISLMGIAFVSGPFIMSIILFFTFAFHVFENIKPNWHAFIEKPTSDFWHVIKSSFPLLTTISLGVVTPLVFTLLMKRAASKDTTEIVTVYSTSMKVFILMAATVAGGMSGVIPLAVFALHTKDKPRFVKVVLYSLILPGIVIVILCTIMVVKPFLIMQIWIHDPVMISYIPKISSIPFYTGFLVPITELFILLTIVMGYGGLAVVPPLVKATALFTSAIVFLKVAKNNAIALLYAYNFQDVFGLVGAGSVFLYCYIHTKKEYFSEFSVVSGKLLEEEAFIYMILTKTIIISVLIMIYFFKTVSELMVVVFIQQNLTMSNL</sequence>
<feature type="transmembrane region" description="Helical" evidence="8">
    <location>
        <begin position="336"/>
        <end position="360"/>
    </location>
</feature>
<comment type="similarity">
    <text evidence="2">Belongs to the multi antimicrobial extrusion (MATE) (TC 2.A.66.1) family.</text>
</comment>
<keyword evidence="7 8" id="KW-0472">Membrane</keyword>
<feature type="transmembrane region" description="Helical" evidence="8">
    <location>
        <begin position="408"/>
        <end position="427"/>
    </location>
</feature>
<keyword evidence="4" id="KW-1003">Cell membrane</keyword>
<evidence type="ECO:0000256" key="7">
    <source>
        <dbReference type="ARBA" id="ARBA00023136"/>
    </source>
</evidence>
<dbReference type="PANTHER" id="PTHR43549:SF2">
    <property type="entry name" value="MULTIDRUG RESISTANCE PROTEIN NORM-RELATED"/>
    <property type="match status" value="1"/>
</dbReference>
<dbReference type="Pfam" id="PF01554">
    <property type="entry name" value="MatE"/>
    <property type="match status" value="1"/>
</dbReference>
<dbReference type="InParanoid" id="A2F172"/>
<evidence type="ECO:0000256" key="6">
    <source>
        <dbReference type="ARBA" id="ARBA00022989"/>
    </source>
</evidence>
<evidence type="ECO:0000256" key="8">
    <source>
        <dbReference type="SAM" id="Phobius"/>
    </source>
</evidence>
<feature type="transmembrane region" description="Helical" evidence="8">
    <location>
        <begin position="117"/>
        <end position="139"/>
    </location>
</feature>
<keyword evidence="10" id="KW-1185">Reference proteome</keyword>
<feature type="transmembrane region" description="Helical" evidence="8">
    <location>
        <begin position="65"/>
        <end position="84"/>
    </location>
</feature>
<dbReference type="InterPro" id="IPR052031">
    <property type="entry name" value="Membrane_Transporter-Flippase"/>
</dbReference>
<evidence type="ECO:0008006" key="11">
    <source>
        <dbReference type="Google" id="ProtNLM"/>
    </source>
</evidence>
<feature type="transmembrane region" description="Helical" evidence="8">
    <location>
        <begin position="179"/>
        <end position="202"/>
    </location>
</feature>
<dbReference type="GO" id="GO:0015297">
    <property type="term" value="F:antiporter activity"/>
    <property type="evidence" value="ECO:0007669"/>
    <property type="project" value="InterPro"/>
</dbReference>
<feature type="transmembrane region" description="Helical" evidence="8">
    <location>
        <begin position="483"/>
        <end position="504"/>
    </location>
</feature>
<keyword evidence="6 8" id="KW-1133">Transmembrane helix</keyword>
<evidence type="ECO:0000256" key="2">
    <source>
        <dbReference type="ARBA" id="ARBA00010199"/>
    </source>
</evidence>
<dbReference type="Proteomes" id="UP000001542">
    <property type="component" value="Unassembled WGS sequence"/>
</dbReference>
<reference evidence="9" key="2">
    <citation type="journal article" date="2007" name="Science">
        <title>Draft genome sequence of the sexually transmitted pathogen Trichomonas vaginalis.</title>
        <authorList>
            <person name="Carlton J.M."/>
            <person name="Hirt R.P."/>
            <person name="Silva J.C."/>
            <person name="Delcher A.L."/>
            <person name="Schatz M."/>
            <person name="Zhao Q."/>
            <person name="Wortman J.R."/>
            <person name="Bidwell S.L."/>
            <person name="Alsmark U.C.M."/>
            <person name="Besteiro S."/>
            <person name="Sicheritz-Ponten T."/>
            <person name="Noel C.J."/>
            <person name="Dacks J.B."/>
            <person name="Foster P.G."/>
            <person name="Simillion C."/>
            <person name="Van de Peer Y."/>
            <person name="Miranda-Saavedra D."/>
            <person name="Barton G.J."/>
            <person name="Westrop G.D."/>
            <person name="Mueller S."/>
            <person name="Dessi D."/>
            <person name="Fiori P.L."/>
            <person name="Ren Q."/>
            <person name="Paulsen I."/>
            <person name="Zhang H."/>
            <person name="Bastida-Corcuera F.D."/>
            <person name="Simoes-Barbosa A."/>
            <person name="Brown M.T."/>
            <person name="Hayes R.D."/>
            <person name="Mukherjee M."/>
            <person name="Okumura C.Y."/>
            <person name="Schneider R."/>
            <person name="Smith A.J."/>
            <person name="Vanacova S."/>
            <person name="Villalvazo M."/>
            <person name="Haas B.J."/>
            <person name="Pertea M."/>
            <person name="Feldblyum T.V."/>
            <person name="Utterback T.R."/>
            <person name="Shu C.L."/>
            <person name="Osoegawa K."/>
            <person name="de Jong P.J."/>
            <person name="Hrdy I."/>
            <person name="Horvathova L."/>
            <person name="Zubacova Z."/>
            <person name="Dolezal P."/>
            <person name="Malik S.B."/>
            <person name="Logsdon J.M. Jr."/>
            <person name="Henze K."/>
            <person name="Gupta A."/>
            <person name="Wang C.C."/>
            <person name="Dunne R.L."/>
            <person name="Upcroft J.A."/>
            <person name="Upcroft P."/>
            <person name="White O."/>
            <person name="Salzberg S.L."/>
            <person name="Tang P."/>
            <person name="Chiu C.-H."/>
            <person name="Lee Y.-S."/>
            <person name="Embley T.M."/>
            <person name="Coombs G.H."/>
            <person name="Mottram J.C."/>
            <person name="Tachezy J."/>
            <person name="Fraser-Liggett C.M."/>
            <person name="Johnson P.J."/>
        </authorList>
    </citation>
    <scope>NUCLEOTIDE SEQUENCE [LARGE SCALE GENOMIC DNA]</scope>
    <source>
        <strain evidence="9">G3</strain>
    </source>
</reference>
<dbReference type="KEGG" id="tva:4759189"/>
<dbReference type="SMR" id="A2F172"/>
<evidence type="ECO:0000256" key="5">
    <source>
        <dbReference type="ARBA" id="ARBA00022692"/>
    </source>
</evidence>
<evidence type="ECO:0000313" key="9">
    <source>
        <dbReference type="EMBL" id="EAY01363.1"/>
    </source>
</evidence>
<dbReference type="PANTHER" id="PTHR43549">
    <property type="entry name" value="MULTIDRUG RESISTANCE PROTEIN YPNP-RELATED"/>
    <property type="match status" value="1"/>
</dbReference>
<evidence type="ECO:0000256" key="3">
    <source>
        <dbReference type="ARBA" id="ARBA00022448"/>
    </source>
</evidence>
<feature type="transmembrane region" description="Helical" evidence="8">
    <location>
        <begin position="260"/>
        <end position="280"/>
    </location>
</feature>
<dbReference type="AlphaFoldDB" id="A2F172"/>
<dbReference type="InterPro" id="IPR002528">
    <property type="entry name" value="MATE_fam"/>
</dbReference>